<dbReference type="STRING" id="7868.ENSCMIP00000042932"/>
<keyword evidence="1" id="KW-0175">Coiled coil</keyword>
<reference evidence="3" key="1">
    <citation type="journal article" date="2006" name="Science">
        <title>Ancient noncoding elements conserved in the human genome.</title>
        <authorList>
            <person name="Venkatesh B."/>
            <person name="Kirkness E.F."/>
            <person name="Loh Y.H."/>
            <person name="Halpern A.L."/>
            <person name="Lee A.P."/>
            <person name="Johnson J."/>
            <person name="Dandona N."/>
            <person name="Viswanathan L.D."/>
            <person name="Tay A."/>
            <person name="Venter J.C."/>
            <person name="Strausberg R.L."/>
            <person name="Brenner S."/>
        </authorList>
    </citation>
    <scope>NUCLEOTIDE SEQUENCE [LARGE SCALE GENOMIC DNA]</scope>
</reference>
<dbReference type="Proteomes" id="UP000314986">
    <property type="component" value="Unassembled WGS sequence"/>
</dbReference>
<dbReference type="Gene3D" id="1.10.287.950">
    <property type="entry name" value="Methyl-accepting chemotaxis protein"/>
    <property type="match status" value="1"/>
</dbReference>
<dbReference type="Ensembl" id="ENSCMIT00000043552.1">
    <property type="protein sequence ID" value="ENSCMIP00000042932.1"/>
    <property type="gene ID" value="ENSCMIG00000017836.1"/>
</dbReference>
<reference evidence="2" key="4">
    <citation type="submission" date="2025-08" db="UniProtKB">
        <authorList>
            <consortium name="Ensembl"/>
        </authorList>
    </citation>
    <scope>IDENTIFICATION</scope>
</reference>
<reference evidence="2" key="5">
    <citation type="submission" date="2025-09" db="UniProtKB">
        <authorList>
            <consortium name="Ensembl"/>
        </authorList>
    </citation>
    <scope>IDENTIFICATION</scope>
</reference>
<evidence type="ECO:0000313" key="3">
    <source>
        <dbReference type="Proteomes" id="UP000314986"/>
    </source>
</evidence>
<protein>
    <submittedName>
        <fullName evidence="2">Uncharacterized protein</fullName>
    </submittedName>
</protein>
<accession>A0A4W3JK81</accession>
<evidence type="ECO:0000256" key="1">
    <source>
        <dbReference type="SAM" id="Coils"/>
    </source>
</evidence>
<evidence type="ECO:0000313" key="2">
    <source>
        <dbReference type="Ensembl" id="ENSCMIP00000042932.1"/>
    </source>
</evidence>
<keyword evidence="3" id="KW-1185">Reference proteome</keyword>
<reference evidence="3" key="3">
    <citation type="journal article" date="2014" name="Nature">
        <title>Elephant shark genome provides unique insights into gnathostome evolution.</title>
        <authorList>
            <consortium name="International Elephant Shark Genome Sequencing Consortium"/>
            <person name="Venkatesh B."/>
            <person name="Lee A.P."/>
            <person name="Ravi V."/>
            <person name="Maurya A.K."/>
            <person name="Lian M.M."/>
            <person name="Swann J.B."/>
            <person name="Ohta Y."/>
            <person name="Flajnik M.F."/>
            <person name="Sutoh Y."/>
            <person name="Kasahara M."/>
            <person name="Hoon S."/>
            <person name="Gangu V."/>
            <person name="Roy S.W."/>
            <person name="Irimia M."/>
            <person name="Korzh V."/>
            <person name="Kondrychyn I."/>
            <person name="Lim Z.W."/>
            <person name="Tay B.H."/>
            <person name="Tohari S."/>
            <person name="Kong K.W."/>
            <person name="Ho S."/>
            <person name="Lorente-Galdos B."/>
            <person name="Quilez J."/>
            <person name="Marques-Bonet T."/>
            <person name="Raney B.J."/>
            <person name="Ingham P.W."/>
            <person name="Tay A."/>
            <person name="Hillier L.W."/>
            <person name="Minx P."/>
            <person name="Boehm T."/>
            <person name="Wilson R.K."/>
            <person name="Brenner S."/>
            <person name="Warren W.C."/>
        </authorList>
    </citation>
    <scope>NUCLEOTIDE SEQUENCE [LARGE SCALE GENOMIC DNA]</scope>
</reference>
<dbReference type="AlphaFoldDB" id="A0A4W3JK81"/>
<sequence>MVVEARTVKVDDEKNVRSLNTINRQLSSNTARLDAVKRTVDETRSLSATYDDQVRRTDQQLNKIRTEIQKARTEMTRIPTLPDNPRGDSNLVSLADEARRLADEHKRDADNIESLSESANDLSSSALQLIREVLDNDKKVTQSIDRLEQQFKENNDMVKDLEEQADRINTRSQKSSDRASQIFNELNNLPSIDINALTENANRLEIKETGIELDLNRKIDDYERRQSKLNEYQDDVRKLLEKGKIDQKVRFFFR</sequence>
<proteinExistence type="predicted"/>
<dbReference type="SUPFAM" id="SSF58104">
    <property type="entry name" value="Methyl-accepting chemotaxis protein (MCP) signaling domain"/>
    <property type="match status" value="1"/>
</dbReference>
<name>A0A4W3JK81_CALMI</name>
<reference evidence="3" key="2">
    <citation type="journal article" date="2007" name="PLoS Biol.">
        <title>Survey sequencing and comparative analysis of the elephant shark (Callorhinchus milii) genome.</title>
        <authorList>
            <person name="Venkatesh B."/>
            <person name="Kirkness E.F."/>
            <person name="Loh Y.H."/>
            <person name="Halpern A.L."/>
            <person name="Lee A.P."/>
            <person name="Johnson J."/>
            <person name="Dandona N."/>
            <person name="Viswanathan L.D."/>
            <person name="Tay A."/>
            <person name="Venter J.C."/>
            <person name="Strausberg R.L."/>
            <person name="Brenner S."/>
        </authorList>
    </citation>
    <scope>NUCLEOTIDE SEQUENCE [LARGE SCALE GENOMIC DNA]</scope>
</reference>
<dbReference type="InParanoid" id="A0A4W3JK81"/>
<feature type="coiled-coil region" evidence="1">
    <location>
        <begin position="54"/>
        <end position="178"/>
    </location>
</feature>
<organism evidence="2 3">
    <name type="scientific">Callorhinchus milii</name>
    <name type="common">Ghost shark</name>
    <dbReference type="NCBI Taxonomy" id="7868"/>
    <lineage>
        <taxon>Eukaryota</taxon>
        <taxon>Metazoa</taxon>
        <taxon>Chordata</taxon>
        <taxon>Craniata</taxon>
        <taxon>Vertebrata</taxon>
        <taxon>Chondrichthyes</taxon>
        <taxon>Holocephali</taxon>
        <taxon>Chimaeriformes</taxon>
        <taxon>Callorhinchidae</taxon>
        <taxon>Callorhinchus</taxon>
    </lineage>
</organism>